<dbReference type="GO" id="GO:0008556">
    <property type="term" value="F:P-type potassium transmembrane transporter activity"/>
    <property type="evidence" value="ECO:0007669"/>
    <property type="project" value="InterPro"/>
</dbReference>
<evidence type="ECO:0000256" key="5">
    <source>
        <dbReference type="ARBA" id="ARBA00022958"/>
    </source>
</evidence>
<keyword evidence="4" id="KW-0812">Transmembrane</keyword>
<evidence type="ECO:0000313" key="9">
    <source>
        <dbReference type="EMBL" id="ABC34442.1"/>
    </source>
</evidence>
<evidence type="ECO:0000256" key="1">
    <source>
        <dbReference type="ARBA" id="ARBA00022448"/>
    </source>
</evidence>
<evidence type="ECO:0000256" key="2">
    <source>
        <dbReference type="ARBA" id="ARBA00022475"/>
    </source>
</evidence>
<keyword evidence="1" id="KW-0813">Transport</keyword>
<name>Q2T9E0_BURTA</name>
<evidence type="ECO:0000256" key="4">
    <source>
        <dbReference type="ARBA" id="ARBA00022692"/>
    </source>
</evidence>
<evidence type="ECO:0000256" key="8">
    <source>
        <dbReference type="ARBA" id="ARBA00023136"/>
    </source>
</evidence>
<evidence type="ECO:0000313" key="10">
    <source>
        <dbReference type="Proteomes" id="UP000001930"/>
    </source>
</evidence>
<proteinExistence type="predicted"/>
<keyword evidence="6" id="KW-1133">Transmembrane helix</keyword>
<sequence length="182" mass="19414">MKRGRTDGRSGRIDGQARLPQIALFAAVLTRHVKPLGQYIVRIANGDPPWPMRMLQPVERCTYRAAGIDPEQAMSWKTHAIALLSLSLVGTIALYALQRAQHALQLNPQALPTVSADSAFNTAVSFAANTSVQGDAGETTLAICPRWAASPCGASCRLPPAPPCCSRRSARSPRAARAPSSC</sequence>
<gene>
    <name evidence="9" type="ordered locus">BTH_II0007</name>
</gene>
<dbReference type="PANTHER" id="PTHR30607:SF2">
    <property type="entry name" value="POTASSIUM-TRANSPORTING ATPASE POTASSIUM-BINDING SUBUNIT"/>
    <property type="match status" value="1"/>
</dbReference>
<keyword evidence="3" id="KW-0633">Potassium transport</keyword>
<dbReference type="GO" id="GO:0005886">
    <property type="term" value="C:plasma membrane"/>
    <property type="evidence" value="ECO:0007669"/>
    <property type="project" value="TreeGrafter"/>
</dbReference>
<keyword evidence="5" id="KW-0630">Potassium</keyword>
<keyword evidence="7" id="KW-0406">Ion transport</keyword>
<dbReference type="Proteomes" id="UP000001930">
    <property type="component" value="Chromosome II"/>
</dbReference>
<evidence type="ECO:0000256" key="7">
    <source>
        <dbReference type="ARBA" id="ARBA00023065"/>
    </source>
</evidence>
<accession>Q2T9E0</accession>
<evidence type="ECO:0000256" key="3">
    <source>
        <dbReference type="ARBA" id="ARBA00022538"/>
    </source>
</evidence>
<dbReference type="AlphaFoldDB" id="Q2T9E0"/>
<dbReference type="KEGG" id="bte:BTH_II0007"/>
<dbReference type="HOGENOM" id="CLU_1479442_0_0_4"/>
<keyword evidence="2" id="KW-1003">Cell membrane</keyword>
<organism evidence="9 10">
    <name type="scientific">Burkholderia thailandensis (strain ATCC 700388 / DSM 13276 / CCUG 48851 / CIP 106301 / E264)</name>
    <dbReference type="NCBI Taxonomy" id="271848"/>
    <lineage>
        <taxon>Bacteria</taxon>
        <taxon>Pseudomonadati</taxon>
        <taxon>Pseudomonadota</taxon>
        <taxon>Betaproteobacteria</taxon>
        <taxon>Burkholderiales</taxon>
        <taxon>Burkholderiaceae</taxon>
        <taxon>Burkholderia</taxon>
        <taxon>pseudomallei group</taxon>
    </lineage>
</organism>
<dbReference type="EMBL" id="CP000085">
    <property type="protein sequence ID" value="ABC34442.1"/>
    <property type="molecule type" value="Genomic_DNA"/>
</dbReference>
<dbReference type="InterPro" id="IPR004623">
    <property type="entry name" value="KdpA"/>
</dbReference>
<evidence type="ECO:0000256" key="6">
    <source>
        <dbReference type="ARBA" id="ARBA00022989"/>
    </source>
</evidence>
<keyword evidence="10" id="KW-1185">Reference proteome</keyword>
<dbReference type="Pfam" id="PF03814">
    <property type="entry name" value="KdpA"/>
    <property type="match status" value="1"/>
</dbReference>
<dbReference type="PANTHER" id="PTHR30607">
    <property type="entry name" value="POTASSIUM-TRANSPORTING ATPASE A CHAIN"/>
    <property type="match status" value="1"/>
</dbReference>
<protein>
    <submittedName>
        <fullName evidence="9">K+-transporting ATPase, A subunit</fullName>
    </submittedName>
</protein>
<keyword evidence="8" id="KW-0472">Membrane</keyword>
<reference evidence="9 10" key="1">
    <citation type="journal article" date="2005" name="BMC Genomics">
        <title>Bacterial genome adaptation to niches: divergence of the potential virulence genes in three Burkholderia species of different survival strategies.</title>
        <authorList>
            <person name="Kim H.S."/>
            <person name="Schell M.A."/>
            <person name="Yu Y."/>
            <person name="Ulrich R.L."/>
            <person name="Sarria S.H."/>
            <person name="Nierman W.C."/>
            <person name="DeShazer D."/>
        </authorList>
    </citation>
    <scope>NUCLEOTIDE SEQUENCE [LARGE SCALE GENOMIC DNA]</scope>
    <source>
        <strain evidence="10">ATCC 700388 / DSM 13276 / CCUG 48851 / CIP 106301 / E264</strain>
    </source>
</reference>